<evidence type="ECO:0000256" key="1">
    <source>
        <dbReference type="SAM" id="MobiDB-lite"/>
    </source>
</evidence>
<keyword evidence="2" id="KW-0812">Transmembrane</keyword>
<keyword evidence="2" id="KW-0472">Membrane</keyword>
<feature type="region of interest" description="Disordered" evidence="1">
    <location>
        <begin position="41"/>
        <end position="76"/>
    </location>
</feature>
<evidence type="ECO:0000313" key="3">
    <source>
        <dbReference type="EMBL" id="HCQ40128.1"/>
    </source>
</evidence>
<organism evidence="3 4">
    <name type="scientific">candidate division WWE3 bacterium</name>
    <dbReference type="NCBI Taxonomy" id="2053526"/>
    <lineage>
        <taxon>Bacteria</taxon>
        <taxon>Katanobacteria</taxon>
    </lineage>
</organism>
<sequence>MTTETKVLISVAIVTVALLGGGVWFMSNQTAGEQAKLSRPLMGETTPDQGAAHIPEGTTAEYSTNPPTTGPHYGKSQSAGIYDMPIPDGNLLHSMEHGAVIIWYKAANGSEDGGLSGQDIERLKQIFSSVAVNKKIMVPRENLDVPVALTSWGRLLKLQTIDEIQIKAFMETNEDRGLEKAPL</sequence>
<dbReference type="InterPro" id="IPR021454">
    <property type="entry name" value="DUF3105"/>
</dbReference>
<gene>
    <name evidence="3" type="ORF">DIU24_00265</name>
</gene>
<proteinExistence type="predicted"/>
<feature type="transmembrane region" description="Helical" evidence="2">
    <location>
        <begin position="7"/>
        <end position="26"/>
    </location>
</feature>
<protein>
    <submittedName>
        <fullName evidence="3">DUF3105 domain-containing protein</fullName>
    </submittedName>
</protein>
<evidence type="ECO:0000313" key="4">
    <source>
        <dbReference type="Proteomes" id="UP000262056"/>
    </source>
</evidence>
<dbReference type="Proteomes" id="UP000262056">
    <property type="component" value="Unassembled WGS sequence"/>
</dbReference>
<accession>A0A656PL43</accession>
<evidence type="ECO:0000256" key="2">
    <source>
        <dbReference type="SAM" id="Phobius"/>
    </source>
</evidence>
<reference evidence="3 4" key="1">
    <citation type="journal article" date="2018" name="Nat. Biotechnol.">
        <title>A standardized bacterial taxonomy based on genome phylogeny substantially revises the tree of life.</title>
        <authorList>
            <person name="Parks D.H."/>
            <person name="Chuvochina M."/>
            <person name="Waite D.W."/>
            <person name="Rinke C."/>
            <person name="Skarshewski A."/>
            <person name="Chaumeil P.A."/>
            <person name="Hugenholtz P."/>
        </authorList>
    </citation>
    <scope>NUCLEOTIDE SEQUENCE [LARGE SCALE GENOMIC DNA]</scope>
    <source>
        <strain evidence="3">UBA12021</strain>
    </source>
</reference>
<dbReference type="Pfam" id="PF11303">
    <property type="entry name" value="DUF3105"/>
    <property type="match status" value="1"/>
</dbReference>
<comment type="caution">
    <text evidence="3">The sequence shown here is derived from an EMBL/GenBank/DDBJ whole genome shotgun (WGS) entry which is preliminary data.</text>
</comment>
<dbReference type="EMBL" id="DQFB01000001">
    <property type="protein sequence ID" value="HCQ40128.1"/>
    <property type="molecule type" value="Genomic_DNA"/>
</dbReference>
<dbReference type="AlphaFoldDB" id="A0A656PL43"/>
<name>A0A656PL43_UNCKA</name>
<keyword evidence="2" id="KW-1133">Transmembrane helix</keyword>